<keyword evidence="5" id="KW-1185">Reference proteome</keyword>
<dbReference type="Pfam" id="PF13637">
    <property type="entry name" value="Ank_4"/>
    <property type="match status" value="1"/>
</dbReference>
<dbReference type="PANTHER" id="PTHR24171">
    <property type="entry name" value="ANKYRIN REPEAT DOMAIN-CONTAINING PROTEIN 39-RELATED"/>
    <property type="match status" value="1"/>
</dbReference>
<dbReference type="Proteomes" id="UP000001542">
    <property type="component" value="Unassembled WGS sequence"/>
</dbReference>
<dbReference type="SMR" id="A2FAA3"/>
<evidence type="ECO:0000313" key="4">
    <source>
        <dbReference type="EMBL" id="EAX98177.1"/>
    </source>
</evidence>
<gene>
    <name evidence="4" type="ORF">TVAG_047780</name>
</gene>
<dbReference type="RefSeq" id="XP_001311107.1">
    <property type="nucleotide sequence ID" value="XM_001311106.1"/>
</dbReference>
<dbReference type="PANTHER" id="PTHR24171:SF9">
    <property type="entry name" value="ANKYRIN REPEAT DOMAIN-CONTAINING PROTEIN 39"/>
    <property type="match status" value="1"/>
</dbReference>
<proteinExistence type="predicted"/>
<evidence type="ECO:0000256" key="3">
    <source>
        <dbReference type="PROSITE-ProRule" id="PRU00023"/>
    </source>
</evidence>
<dbReference type="AlphaFoldDB" id="A2FAA3"/>
<dbReference type="PROSITE" id="PS50088">
    <property type="entry name" value="ANK_REPEAT"/>
    <property type="match status" value="2"/>
</dbReference>
<feature type="repeat" description="ANK" evidence="3">
    <location>
        <begin position="58"/>
        <end position="90"/>
    </location>
</feature>
<reference evidence="4" key="1">
    <citation type="submission" date="2006-10" db="EMBL/GenBank/DDBJ databases">
        <authorList>
            <person name="Amadeo P."/>
            <person name="Zhao Q."/>
            <person name="Wortman J."/>
            <person name="Fraser-Liggett C."/>
            <person name="Carlton J."/>
        </authorList>
    </citation>
    <scope>NUCLEOTIDE SEQUENCE</scope>
    <source>
        <strain evidence="4">G3</strain>
    </source>
</reference>
<reference evidence="4" key="2">
    <citation type="journal article" date="2007" name="Science">
        <title>Draft genome sequence of the sexually transmitted pathogen Trichomonas vaginalis.</title>
        <authorList>
            <person name="Carlton J.M."/>
            <person name="Hirt R.P."/>
            <person name="Silva J.C."/>
            <person name="Delcher A.L."/>
            <person name="Schatz M."/>
            <person name="Zhao Q."/>
            <person name="Wortman J.R."/>
            <person name="Bidwell S.L."/>
            <person name="Alsmark U.C.M."/>
            <person name="Besteiro S."/>
            <person name="Sicheritz-Ponten T."/>
            <person name="Noel C.J."/>
            <person name="Dacks J.B."/>
            <person name="Foster P.G."/>
            <person name="Simillion C."/>
            <person name="Van de Peer Y."/>
            <person name="Miranda-Saavedra D."/>
            <person name="Barton G.J."/>
            <person name="Westrop G.D."/>
            <person name="Mueller S."/>
            <person name="Dessi D."/>
            <person name="Fiori P.L."/>
            <person name="Ren Q."/>
            <person name="Paulsen I."/>
            <person name="Zhang H."/>
            <person name="Bastida-Corcuera F.D."/>
            <person name="Simoes-Barbosa A."/>
            <person name="Brown M.T."/>
            <person name="Hayes R.D."/>
            <person name="Mukherjee M."/>
            <person name="Okumura C.Y."/>
            <person name="Schneider R."/>
            <person name="Smith A.J."/>
            <person name="Vanacova S."/>
            <person name="Villalvazo M."/>
            <person name="Haas B.J."/>
            <person name="Pertea M."/>
            <person name="Feldblyum T.V."/>
            <person name="Utterback T.R."/>
            <person name="Shu C.L."/>
            <person name="Osoegawa K."/>
            <person name="de Jong P.J."/>
            <person name="Hrdy I."/>
            <person name="Horvathova L."/>
            <person name="Zubacova Z."/>
            <person name="Dolezal P."/>
            <person name="Malik S.B."/>
            <person name="Logsdon J.M. Jr."/>
            <person name="Henze K."/>
            <person name="Gupta A."/>
            <person name="Wang C.C."/>
            <person name="Dunne R.L."/>
            <person name="Upcroft J.A."/>
            <person name="Upcroft P."/>
            <person name="White O."/>
            <person name="Salzberg S.L."/>
            <person name="Tang P."/>
            <person name="Chiu C.-H."/>
            <person name="Lee Y.-S."/>
            <person name="Embley T.M."/>
            <person name="Coombs G.H."/>
            <person name="Mottram J.C."/>
            <person name="Tachezy J."/>
            <person name="Fraser-Liggett C.M."/>
            <person name="Johnson P.J."/>
        </authorList>
    </citation>
    <scope>NUCLEOTIDE SEQUENCE [LARGE SCALE GENOMIC DNA]</scope>
    <source>
        <strain evidence="4">G3</strain>
    </source>
</reference>
<dbReference type="STRING" id="5722.A2FAA3"/>
<dbReference type="KEGG" id="tva:4755972"/>
<dbReference type="InParanoid" id="A2FAA3"/>
<feature type="repeat" description="ANK" evidence="3">
    <location>
        <begin position="25"/>
        <end position="57"/>
    </location>
</feature>
<protein>
    <submittedName>
        <fullName evidence="4">Ankyrin repeat protein, putative</fullName>
    </submittedName>
</protein>
<dbReference type="SUPFAM" id="SSF48403">
    <property type="entry name" value="Ankyrin repeat"/>
    <property type="match status" value="1"/>
</dbReference>
<organism evidence="4 5">
    <name type="scientific">Trichomonas vaginalis (strain ATCC PRA-98 / G3)</name>
    <dbReference type="NCBI Taxonomy" id="412133"/>
    <lineage>
        <taxon>Eukaryota</taxon>
        <taxon>Metamonada</taxon>
        <taxon>Parabasalia</taxon>
        <taxon>Trichomonadida</taxon>
        <taxon>Trichomonadidae</taxon>
        <taxon>Trichomonas</taxon>
    </lineage>
</organism>
<dbReference type="PROSITE" id="PS50297">
    <property type="entry name" value="ANK_REP_REGION"/>
    <property type="match status" value="2"/>
</dbReference>
<name>A2FAA3_TRIV3</name>
<dbReference type="InterPro" id="IPR002110">
    <property type="entry name" value="Ankyrin_rpt"/>
</dbReference>
<dbReference type="eggNOG" id="KOG0504">
    <property type="taxonomic scope" value="Eukaryota"/>
</dbReference>
<dbReference type="EMBL" id="DS113685">
    <property type="protein sequence ID" value="EAX98177.1"/>
    <property type="molecule type" value="Genomic_DNA"/>
</dbReference>
<keyword evidence="1" id="KW-0677">Repeat</keyword>
<dbReference type="VEuPathDB" id="TrichDB:TVAGG3_0485670"/>
<dbReference type="Pfam" id="PF12796">
    <property type="entry name" value="Ank_2"/>
    <property type="match status" value="1"/>
</dbReference>
<evidence type="ECO:0000256" key="1">
    <source>
        <dbReference type="ARBA" id="ARBA00022737"/>
    </source>
</evidence>
<dbReference type="VEuPathDB" id="TrichDB:TVAG_047780"/>
<dbReference type="SMART" id="SM00248">
    <property type="entry name" value="ANK"/>
    <property type="match status" value="3"/>
</dbReference>
<dbReference type="Gene3D" id="1.25.40.20">
    <property type="entry name" value="Ankyrin repeat-containing domain"/>
    <property type="match status" value="1"/>
</dbReference>
<evidence type="ECO:0000313" key="5">
    <source>
        <dbReference type="Proteomes" id="UP000001542"/>
    </source>
</evidence>
<accession>A2FAA3</accession>
<evidence type="ECO:0000256" key="2">
    <source>
        <dbReference type="ARBA" id="ARBA00023043"/>
    </source>
</evidence>
<keyword evidence="2 3" id="KW-0040">ANK repeat</keyword>
<dbReference type="OrthoDB" id="194358at2759"/>
<dbReference type="InterPro" id="IPR036770">
    <property type="entry name" value="Ankyrin_rpt-contain_sf"/>
</dbReference>
<sequence length="130" mass="14664">MYNFLDIAKLLISNGADVNAKTSKYGHPPLLVALQLNCLEIAELLLSSGADIDAKCINGYSGLHFAVGRRSLDQAKFLVSHHIDMDAKDENGRTALDYAYMGNLQEMILYLEQKYQRSHPSDYILYVFEF</sequence>